<evidence type="ECO:0000313" key="3">
    <source>
        <dbReference type="Proteomes" id="UP001521150"/>
    </source>
</evidence>
<sequence length="268" mass="30326">MAAGHGPRRGCVDAADERHWSAVPEPAFAPEDLFDEDYLYFYAERTDEAHSDAETDLIWSLLDLKPGMDVLDLACGHGRIANRLAKRGCHVTGLDSASLFLDRARQDAAARGVTVDYVQGDMRHLPWTGRFDRVINWFTAFGYFTDGDNKRVLAEVLRTLRPGGRLVLDLNHYAWLIRHYQPASVRELDGDLLIDQNRLDVLTGRNIVQRTVIRAGRTRQVPFSVRLFTFTELRDWLLDAGFTNVAGYGEDGTPLAPENRRMIVVAQR</sequence>
<dbReference type="CDD" id="cd02440">
    <property type="entry name" value="AdoMet_MTases"/>
    <property type="match status" value="1"/>
</dbReference>
<keyword evidence="2" id="KW-0489">Methyltransferase</keyword>
<dbReference type="InterPro" id="IPR041698">
    <property type="entry name" value="Methyltransf_25"/>
</dbReference>
<feature type="domain" description="Methyltransferase" evidence="1">
    <location>
        <begin position="70"/>
        <end position="164"/>
    </location>
</feature>
<dbReference type="Pfam" id="PF13649">
    <property type="entry name" value="Methyltransf_25"/>
    <property type="match status" value="1"/>
</dbReference>
<keyword evidence="2" id="KW-0808">Transferase</keyword>
<accession>A0ABS8ZVU2</accession>
<gene>
    <name evidence="2" type="ORF">LWC34_54670</name>
</gene>
<protein>
    <submittedName>
        <fullName evidence="2">Class I SAM-dependent methyltransferase</fullName>
    </submittedName>
</protein>
<comment type="caution">
    <text evidence="2">The sequence shown here is derived from an EMBL/GenBank/DDBJ whole genome shotgun (WGS) entry which is preliminary data.</text>
</comment>
<organism evidence="2 3">
    <name type="scientific">Kibdelosporangium philippinense</name>
    <dbReference type="NCBI Taxonomy" id="211113"/>
    <lineage>
        <taxon>Bacteria</taxon>
        <taxon>Bacillati</taxon>
        <taxon>Actinomycetota</taxon>
        <taxon>Actinomycetes</taxon>
        <taxon>Pseudonocardiales</taxon>
        <taxon>Pseudonocardiaceae</taxon>
        <taxon>Kibdelosporangium</taxon>
    </lineage>
</organism>
<dbReference type="GO" id="GO:0008168">
    <property type="term" value="F:methyltransferase activity"/>
    <property type="evidence" value="ECO:0007669"/>
    <property type="project" value="UniProtKB-KW"/>
</dbReference>
<dbReference type="Gene3D" id="2.20.25.110">
    <property type="entry name" value="S-adenosyl-L-methionine-dependent methyltransferases"/>
    <property type="match status" value="1"/>
</dbReference>
<dbReference type="SUPFAM" id="SSF53335">
    <property type="entry name" value="S-adenosyl-L-methionine-dependent methyltransferases"/>
    <property type="match status" value="1"/>
</dbReference>
<keyword evidence="3" id="KW-1185">Reference proteome</keyword>
<dbReference type="EMBL" id="JAJVCN010000005">
    <property type="protein sequence ID" value="MCE7011804.1"/>
    <property type="molecule type" value="Genomic_DNA"/>
</dbReference>
<dbReference type="GO" id="GO:0032259">
    <property type="term" value="P:methylation"/>
    <property type="evidence" value="ECO:0007669"/>
    <property type="project" value="UniProtKB-KW"/>
</dbReference>
<dbReference type="InterPro" id="IPR029063">
    <property type="entry name" value="SAM-dependent_MTases_sf"/>
</dbReference>
<evidence type="ECO:0000259" key="1">
    <source>
        <dbReference type="Pfam" id="PF13649"/>
    </source>
</evidence>
<dbReference type="PANTHER" id="PTHR43591">
    <property type="entry name" value="METHYLTRANSFERASE"/>
    <property type="match status" value="1"/>
</dbReference>
<dbReference type="RefSeq" id="WP_233734562.1">
    <property type="nucleotide sequence ID" value="NZ_JAJVCN010000005.1"/>
</dbReference>
<evidence type="ECO:0000313" key="2">
    <source>
        <dbReference type="EMBL" id="MCE7011804.1"/>
    </source>
</evidence>
<dbReference type="Proteomes" id="UP001521150">
    <property type="component" value="Unassembled WGS sequence"/>
</dbReference>
<proteinExistence type="predicted"/>
<name>A0ABS8ZVU2_9PSEU</name>
<dbReference type="Gene3D" id="3.40.50.150">
    <property type="entry name" value="Vaccinia Virus protein VP39"/>
    <property type="match status" value="1"/>
</dbReference>
<reference evidence="2 3" key="1">
    <citation type="submission" date="2021-12" db="EMBL/GenBank/DDBJ databases">
        <title>Genome sequence of Kibdelosporangium philippinense ATCC 49844.</title>
        <authorList>
            <person name="Fedorov E.A."/>
            <person name="Omeragic M."/>
            <person name="Shalygina K.F."/>
            <person name="Maclea K.S."/>
        </authorList>
    </citation>
    <scope>NUCLEOTIDE SEQUENCE [LARGE SCALE GENOMIC DNA]</scope>
    <source>
        <strain evidence="2 3">ATCC 49844</strain>
    </source>
</reference>
<dbReference type="PANTHER" id="PTHR43591:SF110">
    <property type="entry name" value="RHODANESE DOMAIN-CONTAINING PROTEIN"/>
    <property type="match status" value="1"/>
</dbReference>